<evidence type="ECO:0000313" key="5">
    <source>
        <dbReference type="Proteomes" id="UP001597295"/>
    </source>
</evidence>
<sequence>MEVRRKRLLFQAHHRGSREADILIGRFADAEVPGMTEAEMTAFELMLDLPDIDLVNWVMGRTVPPPEDDTPILRRLIAFHAKD</sequence>
<dbReference type="Proteomes" id="UP001597295">
    <property type="component" value="Unassembled WGS sequence"/>
</dbReference>
<dbReference type="InterPro" id="IPR036714">
    <property type="entry name" value="SDH_sf"/>
</dbReference>
<dbReference type="SUPFAM" id="SSF109910">
    <property type="entry name" value="YgfY-like"/>
    <property type="match status" value="1"/>
</dbReference>
<evidence type="ECO:0000313" key="4">
    <source>
        <dbReference type="EMBL" id="MFD2262569.1"/>
    </source>
</evidence>
<dbReference type="Pfam" id="PF03937">
    <property type="entry name" value="Sdh5"/>
    <property type="match status" value="1"/>
</dbReference>
<keyword evidence="5" id="KW-1185">Reference proteome</keyword>
<keyword evidence="3" id="KW-0143">Chaperone</keyword>
<dbReference type="PANTHER" id="PTHR12469">
    <property type="entry name" value="PROTEIN EMI5 HOMOLOG, MITOCHONDRIAL"/>
    <property type="match status" value="1"/>
</dbReference>
<evidence type="ECO:0000256" key="1">
    <source>
        <dbReference type="ARBA" id="ARBA00008571"/>
    </source>
</evidence>
<name>A0ABW5DQ25_9PROT</name>
<dbReference type="PANTHER" id="PTHR12469:SF2">
    <property type="entry name" value="SUCCINATE DEHYDROGENASE ASSEMBLY FACTOR 2, MITOCHONDRIAL"/>
    <property type="match status" value="1"/>
</dbReference>
<dbReference type="InterPro" id="IPR005631">
    <property type="entry name" value="SDH"/>
</dbReference>
<dbReference type="Gene3D" id="1.10.150.250">
    <property type="entry name" value="Flavinator of succinate dehydrogenase"/>
    <property type="match status" value="1"/>
</dbReference>
<comment type="similarity">
    <text evidence="1">Belongs to the SdhE FAD assembly factor family.</text>
</comment>
<accession>A0ABW5DQ25</accession>
<organism evidence="4 5">
    <name type="scientific">Lacibacterium aquatile</name>
    <dbReference type="NCBI Taxonomy" id="1168082"/>
    <lineage>
        <taxon>Bacteria</taxon>
        <taxon>Pseudomonadati</taxon>
        <taxon>Pseudomonadota</taxon>
        <taxon>Alphaproteobacteria</taxon>
        <taxon>Rhodospirillales</taxon>
        <taxon>Rhodospirillaceae</taxon>
    </lineage>
</organism>
<comment type="caution">
    <text evidence="4">The sequence shown here is derived from an EMBL/GenBank/DDBJ whole genome shotgun (WGS) entry which is preliminary data.</text>
</comment>
<dbReference type="RefSeq" id="WP_379875528.1">
    <property type="nucleotide sequence ID" value="NZ_JBHUIP010000004.1"/>
</dbReference>
<reference evidence="5" key="1">
    <citation type="journal article" date="2019" name="Int. J. Syst. Evol. Microbiol.">
        <title>The Global Catalogue of Microorganisms (GCM) 10K type strain sequencing project: providing services to taxonomists for standard genome sequencing and annotation.</title>
        <authorList>
            <consortium name="The Broad Institute Genomics Platform"/>
            <consortium name="The Broad Institute Genome Sequencing Center for Infectious Disease"/>
            <person name="Wu L."/>
            <person name="Ma J."/>
        </authorList>
    </citation>
    <scope>NUCLEOTIDE SEQUENCE [LARGE SCALE GENOMIC DNA]</scope>
    <source>
        <strain evidence="5">CGMCC 1.19062</strain>
    </source>
</reference>
<evidence type="ECO:0000256" key="2">
    <source>
        <dbReference type="ARBA" id="ARBA00019418"/>
    </source>
</evidence>
<protein>
    <recommendedName>
        <fullName evidence="2">FAD assembly factor SdhE</fullName>
    </recommendedName>
</protein>
<evidence type="ECO:0000256" key="3">
    <source>
        <dbReference type="ARBA" id="ARBA00023186"/>
    </source>
</evidence>
<gene>
    <name evidence="4" type="ORF">ACFSM5_06690</name>
</gene>
<proteinExistence type="inferred from homology"/>
<dbReference type="EMBL" id="JBHUIP010000004">
    <property type="protein sequence ID" value="MFD2262569.1"/>
    <property type="molecule type" value="Genomic_DNA"/>
</dbReference>